<dbReference type="PANTHER" id="PTHR39337:SF1">
    <property type="entry name" value="BLR5642 PROTEIN"/>
    <property type="match status" value="1"/>
</dbReference>
<sequence>MQLTLYTVGHSTRSLEDFVALLRAHGIRQLADVRTIPRSRHNPQFNRDTLGTFLRNRRIGYRHMKELGGLRHARADSVNMGWHNASFRGFADYMQTPVFAAALEKLIALASKRPTAIMCAEAVPWRCHRSLIGDALVVRGIEVKDIMGINSVKQHLLTAMARVEEGQVTYPVEGEENSGASSCGIGGGDGP</sequence>
<dbReference type="InterPro" id="IPR014519">
    <property type="entry name" value="UCP024492"/>
</dbReference>
<accession>A0A9W6LD01</accession>
<keyword evidence="2" id="KW-1185">Reference proteome</keyword>
<proteinExistence type="predicted"/>
<gene>
    <name evidence="1" type="ORF">GHYDROH2_14520</name>
</gene>
<dbReference type="Pfam" id="PF04343">
    <property type="entry name" value="DUF488"/>
    <property type="match status" value="1"/>
</dbReference>
<evidence type="ECO:0000313" key="1">
    <source>
        <dbReference type="EMBL" id="GLI37951.1"/>
    </source>
</evidence>
<dbReference type="RefSeq" id="WP_214185567.1">
    <property type="nucleotide sequence ID" value="NZ_BSDS01000001.1"/>
</dbReference>
<name>A0A9W6LD01_9BACT</name>
<comment type="caution">
    <text evidence="1">The sequence shown here is derived from an EMBL/GenBank/DDBJ whole genome shotgun (WGS) entry which is preliminary data.</text>
</comment>
<evidence type="ECO:0008006" key="3">
    <source>
        <dbReference type="Google" id="ProtNLM"/>
    </source>
</evidence>
<protein>
    <recommendedName>
        <fullName evidence="3">DNA repair protein</fullName>
    </recommendedName>
</protein>
<reference evidence="1" key="1">
    <citation type="submission" date="2022-12" db="EMBL/GenBank/DDBJ databases">
        <title>Reference genome sequencing for broad-spectrum identification of bacterial and archaeal isolates by mass spectrometry.</title>
        <authorList>
            <person name="Sekiguchi Y."/>
            <person name="Tourlousse D.M."/>
        </authorList>
    </citation>
    <scope>NUCLEOTIDE SEQUENCE</scope>
    <source>
        <strain evidence="1">H2</strain>
    </source>
</reference>
<organism evidence="1 2">
    <name type="scientific">Geobacter hydrogenophilus</name>
    <dbReference type="NCBI Taxonomy" id="40983"/>
    <lineage>
        <taxon>Bacteria</taxon>
        <taxon>Pseudomonadati</taxon>
        <taxon>Thermodesulfobacteriota</taxon>
        <taxon>Desulfuromonadia</taxon>
        <taxon>Geobacterales</taxon>
        <taxon>Geobacteraceae</taxon>
        <taxon>Geobacter</taxon>
    </lineage>
</organism>
<dbReference type="EMBL" id="BSDS01000001">
    <property type="protein sequence ID" value="GLI37951.1"/>
    <property type="molecule type" value="Genomic_DNA"/>
</dbReference>
<dbReference type="AlphaFoldDB" id="A0A9W6LD01"/>
<dbReference type="InterPro" id="IPR007438">
    <property type="entry name" value="DUF488"/>
</dbReference>
<dbReference type="PIRSF" id="PIRSF024492">
    <property type="entry name" value="UCP024492"/>
    <property type="match status" value="1"/>
</dbReference>
<evidence type="ECO:0000313" key="2">
    <source>
        <dbReference type="Proteomes" id="UP001144352"/>
    </source>
</evidence>
<dbReference type="Proteomes" id="UP001144352">
    <property type="component" value="Unassembled WGS sequence"/>
</dbReference>
<dbReference type="PANTHER" id="PTHR39337">
    <property type="entry name" value="BLR5642 PROTEIN"/>
    <property type="match status" value="1"/>
</dbReference>